<feature type="signal peptide" evidence="1">
    <location>
        <begin position="1"/>
        <end position="37"/>
    </location>
</feature>
<dbReference type="Proteomes" id="UP001361570">
    <property type="component" value="Unassembled WGS sequence"/>
</dbReference>
<gene>
    <name evidence="2" type="ORF">TEK04_11475</name>
</gene>
<keyword evidence="3" id="KW-1185">Reference proteome</keyword>
<reference evidence="2 3" key="1">
    <citation type="submission" date="2024-03" db="EMBL/GenBank/DDBJ databases">
        <title>Draft genome sequence of Klenkia sp. LSe6-5.</title>
        <authorList>
            <person name="Duangmal K."/>
            <person name="Chantavorakit T."/>
        </authorList>
    </citation>
    <scope>NUCLEOTIDE SEQUENCE [LARGE SCALE GENOMIC DNA]</scope>
    <source>
        <strain evidence="2 3">LSe6-5</strain>
    </source>
</reference>
<protein>
    <submittedName>
        <fullName evidence="2">Uncharacterized protein</fullName>
    </submittedName>
</protein>
<organism evidence="2 3">
    <name type="scientific">Klenkia sesuvii</name>
    <dbReference type="NCBI Taxonomy" id="3103137"/>
    <lineage>
        <taxon>Bacteria</taxon>
        <taxon>Bacillati</taxon>
        <taxon>Actinomycetota</taxon>
        <taxon>Actinomycetes</taxon>
        <taxon>Geodermatophilales</taxon>
        <taxon>Geodermatophilaceae</taxon>
        <taxon>Klenkia</taxon>
    </lineage>
</organism>
<accession>A0ABU8DWB4</accession>
<dbReference type="RefSeq" id="WP_336404480.1">
    <property type="nucleotide sequence ID" value="NZ_JBAPLU010000010.1"/>
</dbReference>
<proteinExistence type="predicted"/>
<evidence type="ECO:0000256" key="1">
    <source>
        <dbReference type="SAM" id="SignalP"/>
    </source>
</evidence>
<keyword evidence="1" id="KW-0732">Signal</keyword>
<comment type="caution">
    <text evidence="2">The sequence shown here is derived from an EMBL/GenBank/DDBJ whole genome shotgun (WGS) entry which is preliminary data.</text>
</comment>
<sequence length="192" mass="19087">MLPRRRVRRAITGPAAVAGAVLAVQVGALLVAPAAQAAPWQDSASRSAVLGVARLASELRLTAGSGSVTPDAARYSLSTTLSAATGYVDLVNTSGAAAVPSVTVTLGSLVAATPVTVCTQPWNTVADTCPGTPSTVGLSRLVGSQSGTYTAPAPLAPGEAAYLRLRTSGVAGQVTVVTNPVLPRPGTDRTSA</sequence>
<dbReference type="EMBL" id="JBAPLU010000010">
    <property type="protein sequence ID" value="MEI4272342.1"/>
    <property type="molecule type" value="Genomic_DNA"/>
</dbReference>
<evidence type="ECO:0000313" key="2">
    <source>
        <dbReference type="EMBL" id="MEI4272342.1"/>
    </source>
</evidence>
<feature type="chain" id="PRO_5045727009" evidence="1">
    <location>
        <begin position="38"/>
        <end position="192"/>
    </location>
</feature>
<name>A0ABU8DWB4_9ACTN</name>
<evidence type="ECO:0000313" key="3">
    <source>
        <dbReference type="Proteomes" id="UP001361570"/>
    </source>
</evidence>